<name>A0A4C1W462_EUMVA</name>
<evidence type="ECO:0000313" key="3">
    <source>
        <dbReference type="Proteomes" id="UP000299102"/>
    </source>
</evidence>
<feature type="region of interest" description="Disordered" evidence="1">
    <location>
        <begin position="73"/>
        <end position="131"/>
    </location>
</feature>
<evidence type="ECO:0000256" key="1">
    <source>
        <dbReference type="SAM" id="MobiDB-lite"/>
    </source>
</evidence>
<proteinExistence type="predicted"/>
<dbReference type="Proteomes" id="UP000299102">
    <property type="component" value="Unassembled WGS sequence"/>
</dbReference>
<evidence type="ECO:0000313" key="2">
    <source>
        <dbReference type="EMBL" id="GBP44867.1"/>
    </source>
</evidence>
<comment type="caution">
    <text evidence="2">The sequence shown here is derived from an EMBL/GenBank/DDBJ whole genome shotgun (WGS) entry which is preliminary data.</text>
</comment>
<sequence length="131" mass="14557">MKSTYVILSVPLCVTVRSQGSFVATSESTDQVVTRSELYSTLRASETTLSCSVPGCCHRLDYLFDVPARSEVDEPLRPTPMAEPVIYSQSGSSDLKSARAKKGERVHRRSRPTRHRSAPRDESPDLMKGRN</sequence>
<protein>
    <submittedName>
        <fullName evidence="2">Uncharacterized protein</fullName>
    </submittedName>
</protein>
<feature type="compositionally biased region" description="Basic residues" evidence="1">
    <location>
        <begin position="98"/>
        <end position="117"/>
    </location>
</feature>
<feature type="compositionally biased region" description="Basic and acidic residues" evidence="1">
    <location>
        <begin position="118"/>
        <end position="131"/>
    </location>
</feature>
<reference evidence="2 3" key="1">
    <citation type="journal article" date="2019" name="Commun. Biol.">
        <title>The bagworm genome reveals a unique fibroin gene that provides high tensile strength.</title>
        <authorList>
            <person name="Kono N."/>
            <person name="Nakamura H."/>
            <person name="Ohtoshi R."/>
            <person name="Tomita M."/>
            <person name="Numata K."/>
            <person name="Arakawa K."/>
        </authorList>
    </citation>
    <scope>NUCLEOTIDE SEQUENCE [LARGE SCALE GENOMIC DNA]</scope>
</reference>
<gene>
    <name evidence="2" type="ORF">EVAR_24780_1</name>
</gene>
<accession>A0A4C1W462</accession>
<dbReference type="EMBL" id="BGZK01000460">
    <property type="protein sequence ID" value="GBP44867.1"/>
    <property type="molecule type" value="Genomic_DNA"/>
</dbReference>
<keyword evidence="3" id="KW-1185">Reference proteome</keyword>
<dbReference type="AlphaFoldDB" id="A0A4C1W462"/>
<organism evidence="2 3">
    <name type="scientific">Eumeta variegata</name>
    <name type="common">Bagworm moth</name>
    <name type="synonym">Eumeta japonica</name>
    <dbReference type="NCBI Taxonomy" id="151549"/>
    <lineage>
        <taxon>Eukaryota</taxon>
        <taxon>Metazoa</taxon>
        <taxon>Ecdysozoa</taxon>
        <taxon>Arthropoda</taxon>
        <taxon>Hexapoda</taxon>
        <taxon>Insecta</taxon>
        <taxon>Pterygota</taxon>
        <taxon>Neoptera</taxon>
        <taxon>Endopterygota</taxon>
        <taxon>Lepidoptera</taxon>
        <taxon>Glossata</taxon>
        <taxon>Ditrysia</taxon>
        <taxon>Tineoidea</taxon>
        <taxon>Psychidae</taxon>
        <taxon>Oiketicinae</taxon>
        <taxon>Eumeta</taxon>
    </lineage>
</organism>